<reference evidence="1" key="1">
    <citation type="journal article" date="2019" name="Mitochondrial DNA Part B Resour">
        <title>Complete mitochondrial genome of a rare diatom (Bacillariophyta) Proschkinia and its phylogenetic and taxonomic implications.</title>
        <authorList>
            <person name="Gastineau R."/>
            <person name="Kim S.-Y."/>
            <person name="Lemieux C."/>
            <person name="Turmel M."/>
            <person name="Witkowski A."/>
            <person name="Park J.-G."/>
            <person name="Kim B.-S."/>
            <person name="Mann D.G."/>
            <person name="Theriot E.C."/>
        </authorList>
    </citation>
    <scope>NUCLEOTIDE SEQUENCE</scope>
</reference>
<dbReference type="SUPFAM" id="SSF52313">
    <property type="entry name" value="Ribosomal protein S2"/>
    <property type="match status" value="1"/>
</dbReference>
<name>A0A4Y5SFV1_9STRA</name>
<organism evidence="1">
    <name type="scientific">Proschkinia sp. SZCZR1824</name>
    <dbReference type="NCBI Taxonomy" id="2588390"/>
    <lineage>
        <taxon>Eukaryota</taxon>
        <taxon>Sar</taxon>
        <taxon>Stramenopiles</taxon>
        <taxon>Ochrophyta</taxon>
        <taxon>Bacillariophyta</taxon>
        <taxon>Bacillariophyceae</taxon>
        <taxon>Bacillariophycidae</taxon>
        <taxon>Naviculales</taxon>
        <taxon>Proschkiniaceae</taxon>
        <taxon>Proschkinia</taxon>
    </lineage>
</organism>
<keyword evidence="1" id="KW-0689">Ribosomal protein</keyword>
<accession>A0A4Y5SFV1</accession>
<dbReference type="AlphaFoldDB" id="A0A4Y5SFV1"/>
<dbReference type="InterPro" id="IPR023591">
    <property type="entry name" value="Ribosomal_uS2_flav_dom_sf"/>
</dbReference>
<dbReference type="EMBL" id="MH800316">
    <property type="protein sequence ID" value="QDA21755.1"/>
    <property type="molecule type" value="Genomic_DNA"/>
</dbReference>
<keyword evidence="1" id="KW-0496">Mitochondrion</keyword>
<sequence>MKITKKLKFQNKLVKLHLLETKAFDKKSYLKLEDVEYRLKHVCHIIHKYNMANKSVLFVGIPTKIGIEIQKSLNSNQHIFMPISIWIKGMLSNKKFNLLNLSKSRSRSKNKFSKLVSKIKTKIELIVILSDKSAAEILDESYASKKPIILLNKSLGIDDKRFDYLVPGNLRFKNKQFYENLFYSILVSTLKKRRKTKK</sequence>
<geneLocation type="mitochondrion" evidence="1"/>
<dbReference type="GO" id="GO:0005840">
    <property type="term" value="C:ribosome"/>
    <property type="evidence" value="ECO:0007669"/>
    <property type="project" value="UniProtKB-KW"/>
</dbReference>
<dbReference type="Gene3D" id="3.40.50.10490">
    <property type="entry name" value="Glucose-6-phosphate isomerase like protein, domain 1"/>
    <property type="match status" value="1"/>
</dbReference>
<evidence type="ECO:0000313" key="1">
    <source>
        <dbReference type="EMBL" id="QDA21755.1"/>
    </source>
</evidence>
<proteinExistence type="predicted"/>
<gene>
    <name evidence="1" type="primary">rps2</name>
</gene>
<protein>
    <submittedName>
        <fullName evidence="1">Ribosomal protein S2</fullName>
    </submittedName>
</protein>
<keyword evidence="1" id="KW-0687">Ribonucleoprotein</keyword>